<comment type="similarity">
    <text evidence="1 6">Belongs to the FGGY kinase family.</text>
</comment>
<evidence type="ECO:0000259" key="8">
    <source>
        <dbReference type="Pfam" id="PF02782"/>
    </source>
</evidence>
<comment type="function">
    <text evidence="6">Highly specific D-xylulose kinase which participates in the catabolism of xylose. Xylose is a major component of hemicelluloses such as xylan. Most fungi utilize D-xylose via three enzymatic reactions, xylose reductase (XR), xylitol dehydrogenase (XDH), and xylulokinase, to form xylulose 5-phosphate, which enters pentose phosphate pathway.</text>
</comment>
<dbReference type="GO" id="GO:0005524">
    <property type="term" value="F:ATP binding"/>
    <property type="evidence" value="ECO:0007669"/>
    <property type="project" value="UniProtKB-UniRule"/>
</dbReference>
<dbReference type="CDD" id="cd07776">
    <property type="entry name" value="ASKHA_NBD_FGGY_SpXK-like"/>
    <property type="match status" value="1"/>
</dbReference>
<dbReference type="GO" id="GO:0042732">
    <property type="term" value="P:D-xylose metabolic process"/>
    <property type="evidence" value="ECO:0007669"/>
    <property type="project" value="UniProtKB-UniRule"/>
</dbReference>
<evidence type="ECO:0000259" key="7">
    <source>
        <dbReference type="Pfam" id="PF00370"/>
    </source>
</evidence>
<evidence type="ECO:0000256" key="6">
    <source>
        <dbReference type="RuleBase" id="RU367058"/>
    </source>
</evidence>
<name>A0A286UL86_9AGAM</name>
<dbReference type="InParanoid" id="A0A286UL86"/>
<keyword evidence="4 6" id="KW-0418">Kinase</keyword>
<keyword evidence="10" id="KW-1185">Reference proteome</keyword>
<comment type="caution">
    <text evidence="9">The sequence shown here is derived from an EMBL/GenBank/DDBJ whole genome shotgun (WGS) entry which is preliminary data.</text>
</comment>
<reference evidence="9 10" key="1">
    <citation type="journal article" date="2017" name="Mol. Ecol.">
        <title>Comparative and population genomic landscape of Phellinus noxius: A hypervariable fungus causing root rot in trees.</title>
        <authorList>
            <person name="Chung C.L."/>
            <person name="Lee T.J."/>
            <person name="Akiba M."/>
            <person name="Lee H.H."/>
            <person name="Kuo T.H."/>
            <person name="Liu D."/>
            <person name="Ke H.M."/>
            <person name="Yokoi T."/>
            <person name="Roa M.B."/>
            <person name="Lu M.J."/>
            <person name="Chang Y.Y."/>
            <person name="Ann P.J."/>
            <person name="Tsai J.N."/>
            <person name="Chen C.Y."/>
            <person name="Tzean S.S."/>
            <person name="Ota Y."/>
            <person name="Hattori T."/>
            <person name="Sahashi N."/>
            <person name="Liou R.F."/>
            <person name="Kikuchi T."/>
            <person name="Tsai I.J."/>
        </authorList>
    </citation>
    <scope>NUCLEOTIDE SEQUENCE [LARGE SCALE GENOMIC DNA]</scope>
    <source>
        <strain evidence="9 10">FFPRI411160</strain>
    </source>
</reference>
<sequence length="611" mass="65736">MYLPTRNVNNFTAATVTTANLNPSPLFLGLDLSTQQLKAVLISETGRVVKETSVNFDKDLPQYGTRGGAIQGLAAGEVTSPVAMWVAAMDLLLERMKLERFEFGRIMGISGAGQQHGSVYWSHSARNILSSLDAGKSLAEQLVPHAFSIAQSPIWQDSSTTKECRELDEAVGGSQNLADLTGSRAYERFTGPQISRIRKTKPAEYAATSRISLVSSFMPSLFLGDFAPIEVSDASGMNLMNVLTHTWDQELIEICGGPELRPKLGPEPVHGGTFTGKISSWWVKRWGFSPDCSIAPFTGDNPATMASFSTLGDAILSLGTSTTFLLDIPPSKLPPARFTTSHLLAHPAHEDASIAMLCYKNGALAREQVRDLYASTISTTVAGEFVVNGNGGNGWAKFNEAVESTRAGNDGYSGFYFPLKEIIPDGVHGNFFFKDTLPVEDIPERAHPRAILESQFLSVKSRVAAVLPPDISAGVGVSAGGDGEGEGKKKARLGRLVLTGGSSANETIRQLAADVFGLPTYVSETKEAAGHGGAVLAMFAWWRQERGKESGRKGGAGDGDGFSEFKAGIEENMRLVAEPRPEVTKVYEALVERYRACEEQVVDACAGRQRF</sequence>
<feature type="domain" description="Carbohydrate kinase FGGY C-terminal" evidence="8">
    <location>
        <begin position="316"/>
        <end position="541"/>
    </location>
</feature>
<proteinExistence type="inferred from homology"/>
<evidence type="ECO:0000256" key="5">
    <source>
        <dbReference type="ARBA" id="ARBA00048885"/>
    </source>
</evidence>
<dbReference type="InterPro" id="IPR042024">
    <property type="entry name" value="D-XK_euk"/>
</dbReference>
<dbReference type="GO" id="GO:0005997">
    <property type="term" value="P:xylulose metabolic process"/>
    <property type="evidence" value="ECO:0007669"/>
    <property type="project" value="TreeGrafter"/>
</dbReference>
<dbReference type="AlphaFoldDB" id="A0A286UL86"/>
<protein>
    <recommendedName>
        <fullName evidence="6">Xylulose kinase</fullName>
        <ecNumber evidence="6">2.7.1.17</ecNumber>
    </recommendedName>
</protein>
<keyword evidence="6" id="KW-0547">Nucleotide-binding</keyword>
<gene>
    <name evidence="9" type="ORF">PNOK_0514900</name>
</gene>
<dbReference type="STRING" id="2282107.A0A286UL86"/>
<dbReference type="EC" id="2.7.1.17" evidence="6"/>
<keyword evidence="6" id="KW-0119">Carbohydrate metabolism</keyword>
<organism evidence="9 10">
    <name type="scientific">Pyrrhoderma noxium</name>
    <dbReference type="NCBI Taxonomy" id="2282107"/>
    <lineage>
        <taxon>Eukaryota</taxon>
        <taxon>Fungi</taxon>
        <taxon>Dikarya</taxon>
        <taxon>Basidiomycota</taxon>
        <taxon>Agaricomycotina</taxon>
        <taxon>Agaricomycetes</taxon>
        <taxon>Hymenochaetales</taxon>
        <taxon>Hymenochaetaceae</taxon>
        <taxon>Pyrrhoderma</taxon>
    </lineage>
</organism>
<evidence type="ECO:0000256" key="3">
    <source>
        <dbReference type="ARBA" id="ARBA00022679"/>
    </source>
</evidence>
<evidence type="ECO:0000256" key="1">
    <source>
        <dbReference type="ARBA" id="ARBA00009156"/>
    </source>
</evidence>
<dbReference type="GO" id="GO:0005829">
    <property type="term" value="C:cytosol"/>
    <property type="evidence" value="ECO:0007669"/>
    <property type="project" value="TreeGrafter"/>
</dbReference>
<dbReference type="InterPro" id="IPR018485">
    <property type="entry name" value="FGGY_C"/>
</dbReference>
<dbReference type="EMBL" id="NBII01000004">
    <property type="protein sequence ID" value="PAV20215.1"/>
    <property type="molecule type" value="Genomic_DNA"/>
</dbReference>
<dbReference type="Pfam" id="PF00370">
    <property type="entry name" value="FGGY_N"/>
    <property type="match status" value="1"/>
</dbReference>
<dbReference type="Pfam" id="PF02782">
    <property type="entry name" value="FGGY_C"/>
    <property type="match status" value="1"/>
</dbReference>
<dbReference type="Gene3D" id="3.30.420.40">
    <property type="match status" value="2"/>
</dbReference>
<keyword evidence="6" id="KW-0067">ATP-binding</keyword>
<evidence type="ECO:0000256" key="4">
    <source>
        <dbReference type="ARBA" id="ARBA00022777"/>
    </source>
</evidence>
<dbReference type="Proteomes" id="UP000217199">
    <property type="component" value="Unassembled WGS sequence"/>
</dbReference>
<dbReference type="PANTHER" id="PTHR10196">
    <property type="entry name" value="SUGAR KINASE"/>
    <property type="match status" value="1"/>
</dbReference>
<dbReference type="FunCoup" id="A0A286UL86">
    <property type="interactions" value="306"/>
</dbReference>
<dbReference type="PANTHER" id="PTHR10196:SF57">
    <property type="entry name" value="XYLULOSE KINASE"/>
    <property type="match status" value="1"/>
</dbReference>
<dbReference type="GO" id="GO:0004856">
    <property type="term" value="F:D-xylulokinase activity"/>
    <property type="evidence" value="ECO:0007669"/>
    <property type="project" value="UniProtKB-UniRule"/>
</dbReference>
<comment type="catalytic activity">
    <reaction evidence="5 6">
        <text>D-xylulose + ATP = D-xylulose 5-phosphate + ADP + H(+)</text>
        <dbReference type="Rhea" id="RHEA:10964"/>
        <dbReference type="ChEBI" id="CHEBI:15378"/>
        <dbReference type="ChEBI" id="CHEBI:17140"/>
        <dbReference type="ChEBI" id="CHEBI:30616"/>
        <dbReference type="ChEBI" id="CHEBI:57737"/>
        <dbReference type="ChEBI" id="CHEBI:456216"/>
        <dbReference type="EC" id="2.7.1.17"/>
    </reaction>
</comment>
<evidence type="ECO:0000256" key="2">
    <source>
        <dbReference type="ARBA" id="ARBA00022629"/>
    </source>
</evidence>
<dbReference type="InterPro" id="IPR018484">
    <property type="entry name" value="FGGY_N"/>
</dbReference>
<evidence type="ECO:0000313" key="9">
    <source>
        <dbReference type="EMBL" id="PAV20215.1"/>
    </source>
</evidence>
<dbReference type="SUPFAM" id="SSF53067">
    <property type="entry name" value="Actin-like ATPase domain"/>
    <property type="match status" value="2"/>
</dbReference>
<accession>A0A286UL86</accession>
<keyword evidence="2 6" id="KW-0859">Xylose metabolism</keyword>
<feature type="domain" description="Carbohydrate kinase FGGY N-terminal" evidence="7">
    <location>
        <begin position="154"/>
        <end position="304"/>
    </location>
</feature>
<evidence type="ECO:0000313" key="10">
    <source>
        <dbReference type="Proteomes" id="UP000217199"/>
    </source>
</evidence>
<keyword evidence="3 6" id="KW-0808">Transferase</keyword>
<dbReference type="InterPro" id="IPR043129">
    <property type="entry name" value="ATPase_NBD"/>
</dbReference>
<dbReference type="OrthoDB" id="1728974at2759"/>
<dbReference type="FunFam" id="3.30.420.40:FF:000118">
    <property type="entry name" value="Xylulose kinase 2"/>
    <property type="match status" value="1"/>
</dbReference>